<name>A0A2P7S104_9HYPH</name>
<accession>A0A2P7S104</accession>
<evidence type="ECO:0000313" key="1">
    <source>
        <dbReference type="EMBL" id="PSJ56150.1"/>
    </source>
</evidence>
<comment type="caution">
    <text evidence="1">The sequence shown here is derived from an EMBL/GenBank/DDBJ whole genome shotgun (WGS) entry which is preliminary data.</text>
</comment>
<sequence length="79" mass="9078">MGEWFAGDERSMDEPMPDGVLVEEIGGRWAVRVIEQGKVVEKVFEEEEAARDHAWRERLRLNLGTRPDGRLSGPRQSKE</sequence>
<reference evidence="1 2" key="1">
    <citation type="submission" date="2018-03" db="EMBL/GenBank/DDBJ databases">
        <title>The draft genome of Mesorhizobium sp. 6GN-30.</title>
        <authorList>
            <person name="Liu L."/>
            <person name="Li L."/>
            <person name="Wang T."/>
            <person name="Zhang X."/>
            <person name="Liang L."/>
        </authorList>
    </citation>
    <scope>NUCLEOTIDE SEQUENCE [LARGE SCALE GENOMIC DNA]</scope>
    <source>
        <strain evidence="1 2">6GN30</strain>
    </source>
</reference>
<evidence type="ECO:0000313" key="2">
    <source>
        <dbReference type="Proteomes" id="UP000241229"/>
    </source>
</evidence>
<organism evidence="1 2">
    <name type="scientific">Kumtagia ephedrae</name>
    <dbReference type="NCBI Taxonomy" id="2116701"/>
    <lineage>
        <taxon>Bacteria</taxon>
        <taxon>Pseudomonadati</taxon>
        <taxon>Pseudomonadota</taxon>
        <taxon>Alphaproteobacteria</taxon>
        <taxon>Hyphomicrobiales</taxon>
        <taxon>Phyllobacteriaceae</taxon>
        <taxon>Kumtagia</taxon>
    </lineage>
</organism>
<dbReference type="EMBL" id="PXYK01000023">
    <property type="protein sequence ID" value="PSJ56150.1"/>
    <property type="molecule type" value="Genomic_DNA"/>
</dbReference>
<dbReference type="AlphaFoldDB" id="A0A2P7S104"/>
<proteinExistence type="predicted"/>
<dbReference type="Proteomes" id="UP000241229">
    <property type="component" value="Unassembled WGS sequence"/>
</dbReference>
<evidence type="ECO:0008006" key="3">
    <source>
        <dbReference type="Google" id="ProtNLM"/>
    </source>
</evidence>
<protein>
    <recommendedName>
        <fullName evidence="3">DUF2188 domain-containing protein</fullName>
    </recommendedName>
</protein>
<gene>
    <name evidence="1" type="ORF">C7I84_21515</name>
</gene>
<keyword evidence="2" id="KW-1185">Reference proteome</keyword>